<evidence type="ECO:0008006" key="3">
    <source>
        <dbReference type="Google" id="ProtNLM"/>
    </source>
</evidence>
<dbReference type="Proteomes" id="UP000242381">
    <property type="component" value="Unassembled WGS sequence"/>
</dbReference>
<name>A0A1X0SE25_RHIZD</name>
<proteinExistence type="predicted"/>
<dbReference type="EMBL" id="KV921267">
    <property type="protein sequence ID" value="ORE22401.1"/>
    <property type="molecule type" value="Genomic_DNA"/>
</dbReference>
<evidence type="ECO:0000313" key="2">
    <source>
        <dbReference type="Proteomes" id="UP000242381"/>
    </source>
</evidence>
<organism evidence="1 2">
    <name type="scientific">Rhizopus microsporus</name>
    <dbReference type="NCBI Taxonomy" id="58291"/>
    <lineage>
        <taxon>Eukaryota</taxon>
        <taxon>Fungi</taxon>
        <taxon>Fungi incertae sedis</taxon>
        <taxon>Mucoromycota</taxon>
        <taxon>Mucoromycotina</taxon>
        <taxon>Mucoromycetes</taxon>
        <taxon>Mucorales</taxon>
        <taxon>Mucorineae</taxon>
        <taxon>Rhizopodaceae</taxon>
        <taxon>Rhizopus</taxon>
    </lineage>
</organism>
<gene>
    <name evidence="1" type="ORF">BCV71DRAFT_269761</name>
</gene>
<dbReference type="AlphaFoldDB" id="A0A1X0SE25"/>
<feature type="non-terminal residue" evidence="1">
    <location>
        <position position="1"/>
    </location>
</feature>
<accession>A0A1X0SE25</accession>
<evidence type="ECO:0000313" key="1">
    <source>
        <dbReference type="EMBL" id="ORE22401.1"/>
    </source>
</evidence>
<sequence>FVEYTKERRTHLATLFLTYIEDDDFSKISSVKDKTVAQWIINSLTAAGIGPEKFTMHSIRAAASAYVVQQGAFIQDVIIHAV</sequence>
<reference evidence="1 2" key="1">
    <citation type="journal article" date="2016" name="Proc. Natl. Acad. Sci. U.S.A.">
        <title>Lipid metabolic changes in an early divergent fungus govern the establishment of a mutualistic symbiosis with endobacteria.</title>
        <authorList>
            <person name="Lastovetsky O.A."/>
            <person name="Gaspar M.L."/>
            <person name="Mondo S.J."/>
            <person name="LaButti K.M."/>
            <person name="Sandor L."/>
            <person name="Grigoriev I.V."/>
            <person name="Henry S.A."/>
            <person name="Pawlowska T.E."/>
        </authorList>
    </citation>
    <scope>NUCLEOTIDE SEQUENCE [LARGE SCALE GENOMIC DNA]</scope>
    <source>
        <strain evidence="1 2">ATCC 11559</strain>
    </source>
</reference>
<protein>
    <recommendedName>
        <fullName evidence="3">Tyr recombinase domain-containing protein</fullName>
    </recommendedName>
</protein>